<dbReference type="PANTHER" id="PTHR37299:SF1">
    <property type="entry name" value="STAGE 0 SPORULATION PROTEIN A HOMOLOG"/>
    <property type="match status" value="1"/>
</dbReference>
<dbReference type="Pfam" id="PF04397">
    <property type="entry name" value="LytTR"/>
    <property type="match status" value="1"/>
</dbReference>
<feature type="domain" description="HTH LytTR-type" evidence="5">
    <location>
        <begin position="146"/>
        <end position="233"/>
    </location>
</feature>
<evidence type="ECO:0000256" key="3">
    <source>
        <dbReference type="PROSITE-ProRule" id="PRU00169"/>
    </source>
</evidence>
<dbReference type="InterPro" id="IPR001789">
    <property type="entry name" value="Sig_transdc_resp-reg_receiver"/>
</dbReference>
<comment type="function">
    <text evidence="2">May play the central regulatory role in sporulation. It may be an element of the effector pathway responsible for the activation of sporulation genes in response to nutritional stress. Spo0A may act in concert with spo0H (a sigma factor) to control the expression of some genes that are critical to the sporulation process.</text>
</comment>
<feature type="modified residue" description="4-aspartylphosphate" evidence="3">
    <location>
        <position position="59"/>
    </location>
</feature>
<feature type="domain" description="Response regulatory" evidence="4">
    <location>
        <begin position="3"/>
        <end position="122"/>
    </location>
</feature>
<evidence type="ECO:0000256" key="1">
    <source>
        <dbReference type="ARBA" id="ARBA00018672"/>
    </source>
</evidence>
<accession>A0A2V1JT59</accession>
<comment type="caution">
    <text evidence="6">The sequence shown here is derived from an EMBL/GenBank/DDBJ whole genome shotgun (WGS) entry which is preliminary data.</text>
</comment>
<dbReference type="OrthoDB" id="9774865at2"/>
<sequence>MIQIAICDDSEVSLQNLNQAVTDILKSNHELAEITLYRESKFLNYDINEGHFYDLILTDIQMPHIDGMELAANIRKHLPNSLIIFITAHSKYALDAFELSIFRYIDKETIPKKLPLAIADALKMIHLQEDQYYLLSYNRMHRKIVLKDILYIQREGKNSIFYLANQDTLKERKSLVPIMESLNSSDFIFIDRGIIVNLIHIVCIRDTTIELDNGHFILASIPRMKELKFQLQKLWRDSL</sequence>
<dbReference type="InterPro" id="IPR007492">
    <property type="entry name" value="LytTR_DNA-bd_dom"/>
</dbReference>
<dbReference type="Proteomes" id="UP000245288">
    <property type="component" value="Unassembled WGS sequence"/>
</dbReference>
<proteinExistence type="predicted"/>
<dbReference type="InterPro" id="IPR046947">
    <property type="entry name" value="LytR-like"/>
</dbReference>
<keyword evidence="7" id="KW-1185">Reference proteome</keyword>
<dbReference type="SMART" id="SM00850">
    <property type="entry name" value="LytTR"/>
    <property type="match status" value="1"/>
</dbReference>
<dbReference type="Pfam" id="PF00072">
    <property type="entry name" value="Response_reg"/>
    <property type="match status" value="1"/>
</dbReference>
<dbReference type="PANTHER" id="PTHR37299">
    <property type="entry name" value="TRANSCRIPTIONAL REGULATOR-RELATED"/>
    <property type="match status" value="1"/>
</dbReference>
<dbReference type="SUPFAM" id="SSF52172">
    <property type="entry name" value="CheY-like"/>
    <property type="match status" value="1"/>
</dbReference>
<dbReference type="RefSeq" id="WP_109215868.1">
    <property type="nucleotide sequence ID" value="NZ_CABMEW010000018.1"/>
</dbReference>
<evidence type="ECO:0000256" key="2">
    <source>
        <dbReference type="ARBA" id="ARBA00024867"/>
    </source>
</evidence>
<dbReference type="GO" id="GO:0003677">
    <property type="term" value="F:DNA binding"/>
    <property type="evidence" value="ECO:0007669"/>
    <property type="project" value="InterPro"/>
</dbReference>
<name>A0A2V1JT59_EUBRA</name>
<dbReference type="AlphaFoldDB" id="A0A2V1JT59"/>
<evidence type="ECO:0000313" key="6">
    <source>
        <dbReference type="EMBL" id="PWE86431.1"/>
    </source>
</evidence>
<dbReference type="PROSITE" id="PS50930">
    <property type="entry name" value="HTH_LYTTR"/>
    <property type="match status" value="1"/>
</dbReference>
<organism evidence="6 7">
    <name type="scientific">Eubacterium ramulus</name>
    <dbReference type="NCBI Taxonomy" id="39490"/>
    <lineage>
        <taxon>Bacteria</taxon>
        <taxon>Bacillati</taxon>
        <taxon>Bacillota</taxon>
        <taxon>Clostridia</taxon>
        <taxon>Eubacteriales</taxon>
        <taxon>Eubacteriaceae</taxon>
        <taxon>Eubacterium</taxon>
    </lineage>
</organism>
<evidence type="ECO:0000259" key="5">
    <source>
        <dbReference type="PROSITE" id="PS50930"/>
    </source>
</evidence>
<dbReference type="PROSITE" id="PS50110">
    <property type="entry name" value="RESPONSE_REGULATORY"/>
    <property type="match status" value="1"/>
</dbReference>
<keyword evidence="3" id="KW-0597">Phosphoprotein</keyword>
<dbReference type="InterPro" id="IPR011006">
    <property type="entry name" value="CheY-like_superfamily"/>
</dbReference>
<protein>
    <recommendedName>
        <fullName evidence="1">Stage 0 sporulation protein A homolog</fullName>
    </recommendedName>
</protein>
<dbReference type="Gene3D" id="3.40.50.2300">
    <property type="match status" value="1"/>
</dbReference>
<evidence type="ECO:0000313" key="7">
    <source>
        <dbReference type="Proteomes" id="UP000245288"/>
    </source>
</evidence>
<dbReference type="Gene3D" id="2.40.50.1020">
    <property type="entry name" value="LytTr DNA-binding domain"/>
    <property type="match status" value="1"/>
</dbReference>
<dbReference type="EMBL" id="JRFU01000107">
    <property type="protein sequence ID" value="PWE86431.1"/>
    <property type="molecule type" value="Genomic_DNA"/>
</dbReference>
<gene>
    <name evidence="6" type="ORF">LG34_09935</name>
</gene>
<evidence type="ECO:0000259" key="4">
    <source>
        <dbReference type="PROSITE" id="PS50110"/>
    </source>
</evidence>
<dbReference type="SMART" id="SM00448">
    <property type="entry name" value="REC"/>
    <property type="match status" value="1"/>
</dbReference>
<reference evidence="6 7" key="1">
    <citation type="submission" date="2014-09" db="EMBL/GenBank/DDBJ databases">
        <title>Butyrate-producing bacteria isolated from human gut.</title>
        <authorList>
            <person name="Zhang Q."/>
            <person name="Zhao L."/>
        </authorList>
    </citation>
    <scope>NUCLEOTIDE SEQUENCE [LARGE SCALE GENOMIC DNA]</scope>
    <source>
        <strain evidence="6 7">21</strain>
    </source>
</reference>
<dbReference type="GO" id="GO:0000156">
    <property type="term" value="F:phosphorelay response regulator activity"/>
    <property type="evidence" value="ECO:0007669"/>
    <property type="project" value="InterPro"/>
</dbReference>